<dbReference type="GO" id="GO:0020037">
    <property type="term" value="F:heme binding"/>
    <property type="evidence" value="ECO:0007669"/>
    <property type="project" value="InterPro"/>
</dbReference>
<dbReference type="InterPro" id="IPR004089">
    <property type="entry name" value="MCPsignal_dom"/>
</dbReference>
<dbReference type="SMART" id="SM00283">
    <property type="entry name" value="MA"/>
    <property type="match status" value="1"/>
</dbReference>
<evidence type="ECO:0000256" key="2">
    <source>
        <dbReference type="ARBA" id="ARBA00029447"/>
    </source>
</evidence>
<dbReference type="Pfam" id="PF11563">
    <property type="entry name" value="Protoglobin"/>
    <property type="match status" value="1"/>
</dbReference>
<dbReference type="InterPro" id="IPR009050">
    <property type="entry name" value="Globin-like_sf"/>
</dbReference>
<keyword evidence="4" id="KW-1133">Transmembrane helix</keyword>
<dbReference type="CDD" id="cd01068">
    <property type="entry name" value="globin_sensor"/>
    <property type="match status" value="1"/>
</dbReference>
<feature type="domain" description="Methyl-accepting transducer" evidence="5">
    <location>
        <begin position="249"/>
        <end position="475"/>
    </location>
</feature>
<keyword evidence="4" id="KW-0472">Membrane</keyword>
<dbReference type="Gene3D" id="1.10.287.950">
    <property type="entry name" value="Methyl-accepting chemotaxis protein"/>
    <property type="match status" value="1"/>
</dbReference>
<sequence>MLKKMEKTLQTIMFVKSFFYLFLWYISKKGLLYTFNRKKWGIYMGSIFNKKKKEKKIFRPTTEGSNVYIKVDAGGSFDKQIKMVNLIENDLIILRTIKPFVTENIDEIVSQFYKNLEHECSLMQIIEQNSSVDRLKQTLTRHIQEMFDGQIDQDFYNKRIRIAHIHFQIGLEPKWYMCAFQDLLNSLIEILNRVIEEKSEFFQSISSATKILNLEQQLVLDAYHQEVNRVHKQQEDSKNELHRQIKLTSEQLAEIIQQSVDNTCSLVSQLDNILANAHNGTKTSEAVEKSSIERKSELQLQEEQMIQMDKKMKGIKEESQSLAEISGKIESIVSMVTEIAEQTNLLALNAAIEAARAGEEGKGFAVVADEVRKLAEQTKSSVSNVTGLIEQTNSQVTKVTTYVADVQQSVRSSTDQMTVISQFFEELVQQMKDSKGHNTKVESEISVFFNNLDGMNQSMQQISKIIDDLVEMTNR</sequence>
<dbReference type="CDD" id="cd11386">
    <property type="entry name" value="MCP_signal"/>
    <property type="match status" value="1"/>
</dbReference>
<evidence type="ECO:0000259" key="5">
    <source>
        <dbReference type="PROSITE" id="PS50111"/>
    </source>
</evidence>
<dbReference type="GO" id="GO:0016020">
    <property type="term" value="C:membrane"/>
    <property type="evidence" value="ECO:0007669"/>
    <property type="project" value="InterPro"/>
</dbReference>
<dbReference type="AlphaFoldDB" id="A0A7C8KXP2"/>
<dbReference type="InterPro" id="IPR004090">
    <property type="entry name" value="Chemotax_Me-accpt_rcpt"/>
</dbReference>
<protein>
    <submittedName>
        <fullName evidence="6">Globin-coupled sensor protein</fullName>
    </submittedName>
</protein>
<dbReference type="EMBL" id="WEID01000009">
    <property type="protein sequence ID" value="KAB8138978.1"/>
    <property type="molecule type" value="Genomic_DNA"/>
</dbReference>
<dbReference type="InterPro" id="IPR012292">
    <property type="entry name" value="Globin/Proto"/>
</dbReference>
<dbReference type="Proteomes" id="UP000480246">
    <property type="component" value="Unassembled WGS sequence"/>
</dbReference>
<dbReference type="PROSITE" id="PS50111">
    <property type="entry name" value="CHEMOTAXIS_TRANSDUC_2"/>
    <property type="match status" value="1"/>
</dbReference>
<organism evidence="6 7">
    <name type="scientific">Gracilibacillus oryzae</name>
    <dbReference type="NCBI Taxonomy" id="1672701"/>
    <lineage>
        <taxon>Bacteria</taxon>
        <taxon>Bacillati</taxon>
        <taxon>Bacillota</taxon>
        <taxon>Bacilli</taxon>
        <taxon>Bacillales</taxon>
        <taxon>Bacillaceae</taxon>
        <taxon>Gracilibacillus</taxon>
    </lineage>
</organism>
<keyword evidence="7" id="KW-1185">Reference proteome</keyword>
<dbReference type="Pfam" id="PF00015">
    <property type="entry name" value="MCPsignal"/>
    <property type="match status" value="1"/>
</dbReference>
<keyword evidence="1 3" id="KW-0807">Transducer</keyword>
<dbReference type="GO" id="GO:0004888">
    <property type="term" value="F:transmembrane signaling receptor activity"/>
    <property type="evidence" value="ECO:0007669"/>
    <property type="project" value="InterPro"/>
</dbReference>
<dbReference type="SUPFAM" id="SSF58104">
    <property type="entry name" value="Methyl-accepting chemotaxis protein (MCP) signaling domain"/>
    <property type="match status" value="1"/>
</dbReference>
<dbReference type="SUPFAM" id="SSF46458">
    <property type="entry name" value="Globin-like"/>
    <property type="match status" value="1"/>
</dbReference>
<dbReference type="GO" id="GO:0007165">
    <property type="term" value="P:signal transduction"/>
    <property type="evidence" value="ECO:0007669"/>
    <property type="project" value="UniProtKB-KW"/>
</dbReference>
<dbReference type="GO" id="GO:0019825">
    <property type="term" value="F:oxygen binding"/>
    <property type="evidence" value="ECO:0007669"/>
    <property type="project" value="InterPro"/>
</dbReference>
<dbReference type="InterPro" id="IPR044398">
    <property type="entry name" value="Globin-sensor_dom"/>
</dbReference>
<gene>
    <name evidence="6" type="ORF">F9U64_02430</name>
</gene>
<reference evidence="6 7" key="1">
    <citation type="submission" date="2019-10" db="EMBL/GenBank/DDBJ databases">
        <title>Gracilibacillus sp. nov. isolated from rice seeds.</title>
        <authorList>
            <person name="He S."/>
        </authorList>
    </citation>
    <scope>NUCLEOTIDE SEQUENCE [LARGE SCALE GENOMIC DNA]</scope>
    <source>
        <strain evidence="6 7">TD8</strain>
    </source>
</reference>
<evidence type="ECO:0000256" key="3">
    <source>
        <dbReference type="PROSITE-ProRule" id="PRU00284"/>
    </source>
</evidence>
<name>A0A7C8KXP2_9BACI</name>
<comment type="caution">
    <text evidence="6">The sequence shown here is derived from an EMBL/GenBank/DDBJ whole genome shotgun (WGS) entry which is preliminary data.</text>
</comment>
<keyword evidence="4" id="KW-0812">Transmembrane</keyword>
<dbReference type="PANTHER" id="PTHR32089:SF118">
    <property type="entry name" value="HEME-BASED AEROTACTIC TRANSDUCER HEMAT"/>
    <property type="match status" value="1"/>
</dbReference>
<evidence type="ECO:0000256" key="1">
    <source>
        <dbReference type="ARBA" id="ARBA00023224"/>
    </source>
</evidence>
<comment type="similarity">
    <text evidence="2">Belongs to the methyl-accepting chemotaxis (MCP) protein family.</text>
</comment>
<dbReference type="Gene3D" id="1.10.490.10">
    <property type="entry name" value="Globins"/>
    <property type="match status" value="1"/>
</dbReference>
<dbReference type="PANTHER" id="PTHR32089">
    <property type="entry name" value="METHYL-ACCEPTING CHEMOTAXIS PROTEIN MCPB"/>
    <property type="match status" value="1"/>
</dbReference>
<evidence type="ECO:0000313" key="7">
    <source>
        <dbReference type="Proteomes" id="UP000480246"/>
    </source>
</evidence>
<accession>A0A7C8KXP2</accession>
<dbReference type="InterPro" id="IPR039379">
    <property type="entry name" value="Protoglobin_sensor_dom"/>
</dbReference>
<proteinExistence type="inferred from homology"/>
<dbReference type="PRINTS" id="PR00260">
    <property type="entry name" value="CHEMTRNSDUCR"/>
</dbReference>
<feature type="transmembrane region" description="Helical" evidence="4">
    <location>
        <begin position="9"/>
        <end position="27"/>
    </location>
</feature>
<evidence type="ECO:0000256" key="4">
    <source>
        <dbReference type="SAM" id="Phobius"/>
    </source>
</evidence>
<dbReference type="OrthoDB" id="266313at2"/>
<evidence type="ECO:0000313" key="6">
    <source>
        <dbReference type="EMBL" id="KAB8138978.1"/>
    </source>
</evidence>
<dbReference type="GO" id="GO:0006935">
    <property type="term" value="P:chemotaxis"/>
    <property type="evidence" value="ECO:0007669"/>
    <property type="project" value="InterPro"/>
</dbReference>